<proteinExistence type="predicted"/>
<comment type="caution">
    <text evidence="2">The sequence shown here is derived from an EMBL/GenBank/DDBJ whole genome shotgun (WGS) entry which is preliminary data.</text>
</comment>
<dbReference type="Proteomes" id="UP000823775">
    <property type="component" value="Unassembled WGS sequence"/>
</dbReference>
<reference evidence="2 3" key="1">
    <citation type="journal article" date="2021" name="BMC Genomics">
        <title>Datura genome reveals duplications of psychoactive alkaloid biosynthetic genes and high mutation rate following tissue culture.</title>
        <authorList>
            <person name="Rajewski A."/>
            <person name="Carter-House D."/>
            <person name="Stajich J."/>
            <person name="Litt A."/>
        </authorList>
    </citation>
    <scope>NUCLEOTIDE SEQUENCE [LARGE SCALE GENOMIC DNA]</scope>
    <source>
        <strain evidence="2">AR-01</strain>
    </source>
</reference>
<organism evidence="2 3">
    <name type="scientific">Datura stramonium</name>
    <name type="common">Jimsonweed</name>
    <name type="synonym">Common thornapple</name>
    <dbReference type="NCBI Taxonomy" id="4076"/>
    <lineage>
        <taxon>Eukaryota</taxon>
        <taxon>Viridiplantae</taxon>
        <taxon>Streptophyta</taxon>
        <taxon>Embryophyta</taxon>
        <taxon>Tracheophyta</taxon>
        <taxon>Spermatophyta</taxon>
        <taxon>Magnoliopsida</taxon>
        <taxon>eudicotyledons</taxon>
        <taxon>Gunneridae</taxon>
        <taxon>Pentapetalae</taxon>
        <taxon>asterids</taxon>
        <taxon>lamiids</taxon>
        <taxon>Solanales</taxon>
        <taxon>Solanaceae</taxon>
        <taxon>Solanoideae</taxon>
        <taxon>Datureae</taxon>
        <taxon>Datura</taxon>
    </lineage>
</organism>
<evidence type="ECO:0000256" key="1">
    <source>
        <dbReference type="SAM" id="MobiDB-lite"/>
    </source>
</evidence>
<dbReference type="EMBL" id="JACEIK010005828">
    <property type="protein sequence ID" value="MCE0482266.1"/>
    <property type="molecule type" value="Genomic_DNA"/>
</dbReference>
<evidence type="ECO:0000313" key="2">
    <source>
        <dbReference type="EMBL" id="MCE0482266.1"/>
    </source>
</evidence>
<feature type="compositionally biased region" description="Polar residues" evidence="1">
    <location>
        <begin position="22"/>
        <end position="31"/>
    </location>
</feature>
<sequence>HFPKSTHPPQISLDSFGPPSVTPTNFPNPVKQTPYVPNVKPNSPLAVRNVPNLSLPTQDGTMVAYLAMQHILEEHVATYYEPHVPPIYAFEGPVFTAPVTVRVLYEVDQYAETEKDVQMKK</sequence>
<keyword evidence="3" id="KW-1185">Reference proteome</keyword>
<gene>
    <name evidence="2" type="ORF">HAX54_040849</name>
</gene>
<accession>A0ABS8VNT8</accession>
<name>A0ABS8VNT8_DATST</name>
<feature type="region of interest" description="Disordered" evidence="1">
    <location>
        <begin position="1"/>
        <end position="39"/>
    </location>
</feature>
<protein>
    <submittedName>
        <fullName evidence="2">Uncharacterized protein</fullName>
    </submittedName>
</protein>
<feature type="non-terminal residue" evidence="2">
    <location>
        <position position="1"/>
    </location>
</feature>
<evidence type="ECO:0000313" key="3">
    <source>
        <dbReference type="Proteomes" id="UP000823775"/>
    </source>
</evidence>